<reference evidence="2" key="1">
    <citation type="submission" date="2025-08" db="UniProtKB">
        <authorList>
            <consortium name="RefSeq"/>
        </authorList>
    </citation>
    <scope>IDENTIFICATION</scope>
</reference>
<keyword evidence="1" id="KW-1133">Transmembrane helix</keyword>
<keyword evidence="1" id="KW-0472">Membrane</keyword>
<dbReference type="RefSeq" id="XP_016515063.1">
    <property type="nucleotide sequence ID" value="XM_016659577.1"/>
</dbReference>
<evidence type="ECO:0000256" key="1">
    <source>
        <dbReference type="SAM" id="Phobius"/>
    </source>
</evidence>
<dbReference type="AlphaFoldDB" id="A0A1S4DNR7"/>
<sequence length="114" mass="12401">MASCKQAYLVAGLSGGFLTFLMSVFMLLAWVSYRLSIKSFGLRSFRSTACYVIPLIPCLMYTVYFGGFLVAFVIEKMGMTGSLPPPFGYFIPDVIVAAIIGLVTSSSQQAKEAQ</sequence>
<name>A0A1S4DNR7_TOBAC</name>
<dbReference type="STRING" id="4097.A0A1S4DNR7"/>
<dbReference type="KEGG" id="nta:107831786"/>
<accession>A0A1S4DNR7</accession>
<gene>
    <name evidence="2" type="primary">LOC107831786</name>
</gene>
<evidence type="ECO:0000313" key="2">
    <source>
        <dbReference type="RefSeq" id="XP_016515063.1"/>
    </source>
</evidence>
<feature type="transmembrane region" description="Helical" evidence="1">
    <location>
        <begin position="6"/>
        <end position="31"/>
    </location>
</feature>
<proteinExistence type="predicted"/>
<feature type="transmembrane region" description="Helical" evidence="1">
    <location>
        <begin position="86"/>
        <end position="104"/>
    </location>
</feature>
<keyword evidence="1" id="KW-0812">Transmembrane</keyword>
<dbReference type="OrthoDB" id="10463177at2759"/>
<dbReference type="PaxDb" id="4097-A0A1S4DNR7"/>
<organism evidence="2">
    <name type="scientific">Nicotiana tabacum</name>
    <name type="common">Common tobacco</name>
    <dbReference type="NCBI Taxonomy" id="4097"/>
    <lineage>
        <taxon>Eukaryota</taxon>
        <taxon>Viridiplantae</taxon>
        <taxon>Streptophyta</taxon>
        <taxon>Embryophyta</taxon>
        <taxon>Tracheophyta</taxon>
        <taxon>Spermatophyta</taxon>
        <taxon>Magnoliopsida</taxon>
        <taxon>eudicotyledons</taxon>
        <taxon>Gunneridae</taxon>
        <taxon>Pentapetalae</taxon>
        <taxon>asterids</taxon>
        <taxon>lamiids</taxon>
        <taxon>Solanales</taxon>
        <taxon>Solanaceae</taxon>
        <taxon>Nicotianoideae</taxon>
        <taxon>Nicotianeae</taxon>
        <taxon>Nicotiana</taxon>
    </lineage>
</organism>
<feature type="transmembrane region" description="Helical" evidence="1">
    <location>
        <begin position="51"/>
        <end position="74"/>
    </location>
</feature>
<protein>
    <submittedName>
        <fullName evidence="2">Uncharacterized protein</fullName>
    </submittedName>
</protein>
<feature type="non-terminal residue" evidence="2">
    <location>
        <position position="114"/>
    </location>
</feature>